<evidence type="ECO:0008006" key="3">
    <source>
        <dbReference type="Google" id="ProtNLM"/>
    </source>
</evidence>
<organism evidence="1 2">
    <name type="scientific">Brevibacterium salitolerans</name>
    <dbReference type="NCBI Taxonomy" id="1403566"/>
    <lineage>
        <taxon>Bacteria</taxon>
        <taxon>Bacillati</taxon>
        <taxon>Actinomycetota</taxon>
        <taxon>Actinomycetes</taxon>
        <taxon>Micrococcales</taxon>
        <taxon>Brevibacteriaceae</taxon>
        <taxon>Brevibacterium</taxon>
    </lineage>
</organism>
<proteinExistence type="predicted"/>
<name>A0ABN2X1X9_9MICO</name>
<comment type="caution">
    <text evidence="1">The sequence shown here is derived from an EMBL/GenBank/DDBJ whole genome shotgun (WGS) entry which is preliminary data.</text>
</comment>
<evidence type="ECO:0000313" key="1">
    <source>
        <dbReference type="EMBL" id="GAA2103094.1"/>
    </source>
</evidence>
<sequence>MHPGGVGGQFIDLAESAEDQRAILVLAGAHFDVAPEAVGASAVSWYTDDSSVFASYWCPRSRVARLPHGRASRIDLTLSRATRCAGGDLDAVRAEYDHPAVRVVPVTAPGWSLAYTVLAGVGAGAAGGTMMRFVQAEPGGSITVSLDAGGGPLDHEAAVRLAAGVKEAVRFEQRLGRAAAGEGISGVAGG</sequence>
<accession>A0ABN2X1X9</accession>
<gene>
    <name evidence="1" type="ORF">GCM10009823_26800</name>
</gene>
<keyword evidence="2" id="KW-1185">Reference proteome</keyword>
<dbReference type="EMBL" id="BAAAPZ010000017">
    <property type="protein sequence ID" value="GAA2103094.1"/>
    <property type="molecule type" value="Genomic_DNA"/>
</dbReference>
<evidence type="ECO:0000313" key="2">
    <source>
        <dbReference type="Proteomes" id="UP001500984"/>
    </source>
</evidence>
<protein>
    <recommendedName>
        <fullName evidence="3">Polyketide cyclase / dehydrase and lipid transport</fullName>
    </recommendedName>
</protein>
<reference evidence="1 2" key="1">
    <citation type="journal article" date="2019" name="Int. J. Syst. Evol. Microbiol.">
        <title>The Global Catalogue of Microorganisms (GCM) 10K type strain sequencing project: providing services to taxonomists for standard genome sequencing and annotation.</title>
        <authorList>
            <consortium name="The Broad Institute Genomics Platform"/>
            <consortium name="The Broad Institute Genome Sequencing Center for Infectious Disease"/>
            <person name="Wu L."/>
            <person name="Ma J."/>
        </authorList>
    </citation>
    <scope>NUCLEOTIDE SEQUENCE [LARGE SCALE GENOMIC DNA]</scope>
    <source>
        <strain evidence="1 2">JCM 15900</strain>
    </source>
</reference>
<dbReference type="Proteomes" id="UP001500984">
    <property type="component" value="Unassembled WGS sequence"/>
</dbReference>